<dbReference type="PANTHER" id="PTHR12497">
    <property type="entry name" value="TAZ PROTEIN TAFAZZIN"/>
    <property type="match status" value="1"/>
</dbReference>
<evidence type="ECO:0000259" key="8">
    <source>
        <dbReference type="SMART" id="SM00563"/>
    </source>
</evidence>
<evidence type="ECO:0000313" key="10">
    <source>
        <dbReference type="Proteomes" id="UP001188597"/>
    </source>
</evidence>
<dbReference type="CDD" id="cd07989">
    <property type="entry name" value="LPLAT_AGPAT-like"/>
    <property type="match status" value="1"/>
</dbReference>
<name>A0AA89B4L5_9ASTE</name>
<evidence type="ECO:0000313" key="9">
    <source>
        <dbReference type="EMBL" id="KAK3027585.1"/>
    </source>
</evidence>
<dbReference type="AlphaFoldDB" id="A0AA89B4L5"/>
<dbReference type="PRINTS" id="PR00979">
    <property type="entry name" value="TAFAZZIN"/>
</dbReference>
<comment type="similarity">
    <text evidence="2 7">Belongs to the taffazin family.</text>
</comment>
<dbReference type="GO" id="GO:0008374">
    <property type="term" value="F:O-acyltransferase activity"/>
    <property type="evidence" value="ECO:0007669"/>
    <property type="project" value="TreeGrafter"/>
</dbReference>
<organism evidence="9 10">
    <name type="scientific">Escallonia herrerae</name>
    <dbReference type="NCBI Taxonomy" id="1293975"/>
    <lineage>
        <taxon>Eukaryota</taxon>
        <taxon>Viridiplantae</taxon>
        <taxon>Streptophyta</taxon>
        <taxon>Embryophyta</taxon>
        <taxon>Tracheophyta</taxon>
        <taxon>Spermatophyta</taxon>
        <taxon>Magnoliopsida</taxon>
        <taxon>eudicotyledons</taxon>
        <taxon>Gunneridae</taxon>
        <taxon>Pentapetalae</taxon>
        <taxon>asterids</taxon>
        <taxon>campanulids</taxon>
        <taxon>Escalloniales</taxon>
        <taxon>Escalloniaceae</taxon>
        <taxon>Escallonia</taxon>
    </lineage>
</organism>
<dbReference type="InterPro" id="IPR002123">
    <property type="entry name" value="Plipid/glycerol_acylTrfase"/>
</dbReference>
<keyword evidence="10" id="KW-1185">Reference proteome</keyword>
<dbReference type="Proteomes" id="UP001188597">
    <property type="component" value="Unassembled WGS sequence"/>
</dbReference>
<accession>A0AA89B4L5</accession>
<dbReference type="EMBL" id="JAVXUP010000453">
    <property type="protein sequence ID" value="KAK3027585.1"/>
    <property type="molecule type" value="Genomic_DNA"/>
</dbReference>
<sequence length="364" mass="40383">MGGRKMEWAAQPNHLGGAPRKVAVAAAAAFAKVVVNLLNTTTVHNGDTLLRLVKSRPPGVPLITVSNHMSTLDDPLMWGFKGFPTSDAKLTRWVLAAEDICFKNTVLSYFFRVVTEYESKGVHAEEWGSGEATLWRGYNLSTDPMMDPKDVKILDNLKNVEAGILVVGEKESLFVISAKESHVEEDKSNKTAGKCIPITRGGGIYQEHMNEALDRLSEGEWLHTFPEGKVSQEDLPTRRLKWGTASLIARAPVTPIVLPIVHHGFEKVMPENYMFGSRPPFPLCNRNIKIIIGEPVKFDIPKLKELALSTSRKSSLPSDQWPNTSPDGLDVAAQRYLYTTISEKIRSVMESLRSLGKIHLKSRA</sequence>
<comment type="subcellular location">
    <subcellularLocation>
        <location evidence="1">Membrane</location>
    </subcellularLocation>
</comment>
<dbReference type="SMART" id="SM00563">
    <property type="entry name" value="PlsC"/>
    <property type="match status" value="1"/>
</dbReference>
<dbReference type="SUPFAM" id="SSF69593">
    <property type="entry name" value="Glycerol-3-phosphate (1)-acyltransferase"/>
    <property type="match status" value="1"/>
</dbReference>
<evidence type="ECO:0000256" key="1">
    <source>
        <dbReference type="ARBA" id="ARBA00004370"/>
    </source>
</evidence>
<protein>
    <recommendedName>
        <fullName evidence="7">Tafazzin family protein</fullName>
    </recommendedName>
</protein>
<dbReference type="GO" id="GO:0006644">
    <property type="term" value="P:phospholipid metabolic process"/>
    <property type="evidence" value="ECO:0007669"/>
    <property type="project" value="InterPro"/>
</dbReference>
<dbReference type="PANTHER" id="PTHR12497:SF5">
    <property type="entry name" value="N-ACYLPHOSPHATIDYLETHANOLAMINE SYNTHASE"/>
    <property type="match status" value="1"/>
</dbReference>
<keyword evidence="4" id="KW-0443">Lipid metabolism</keyword>
<keyword evidence="6" id="KW-0012">Acyltransferase</keyword>
<evidence type="ECO:0000256" key="7">
    <source>
        <dbReference type="RuleBase" id="RU365062"/>
    </source>
</evidence>
<evidence type="ECO:0000256" key="4">
    <source>
        <dbReference type="ARBA" id="ARBA00023098"/>
    </source>
</evidence>
<evidence type="ECO:0000256" key="6">
    <source>
        <dbReference type="ARBA" id="ARBA00023315"/>
    </source>
</evidence>
<feature type="domain" description="Phospholipid/glycerol acyltransferase" evidence="8">
    <location>
        <begin position="62"/>
        <end position="265"/>
    </location>
</feature>
<dbReference type="GO" id="GO:0016020">
    <property type="term" value="C:membrane"/>
    <property type="evidence" value="ECO:0007669"/>
    <property type="project" value="UniProtKB-SubCell"/>
</dbReference>
<reference evidence="9" key="1">
    <citation type="submission" date="2022-12" db="EMBL/GenBank/DDBJ databases">
        <title>Draft genome assemblies for two species of Escallonia (Escalloniales).</title>
        <authorList>
            <person name="Chanderbali A."/>
            <person name="Dervinis C."/>
            <person name="Anghel I."/>
            <person name="Soltis D."/>
            <person name="Soltis P."/>
            <person name="Zapata F."/>
        </authorList>
    </citation>
    <scope>NUCLEOTIDE SEQUENCE</scope>
    <source>
        <strain evidence="9">UCBG64.0493</strain>
        <tissue evidence="9">Leaf</tissue>
    </source>
</reference>
<comment type="caution">
    <text evidence="9">The sequence shown here is derived from an EMBL/GenBank/DDBJ whole genome shotgun (WGS) entry which is preliminary data.</text>
</comment>
<proteinExistence type="inferred from homology"/>
<dbReference type="Pfam" id="PF01553">
    <property type="entry name" value="Acyltransferase"/>
    <property type="match status" value="1"/>
</dbReference>
<dbReference type="InterPro" id="IPR000872">
    <property type="entry name" value="Tafazzin"/>
</dbReference>
<gene>
    <name evidence="9" type="ORF">RJ639_042261</name>
</gene>
<keyword evidence="5" id="KW-0472">Membrane</keyword>
<evidence type="ECO:0000256" key="2">
    <source>
        <dbReference type="ARBA" id="ARBA00010524"/>
    </source>
</evidence>
<evidence type="ECO:0000256" key="3">
    <source>
        <dbReference type="ARBA" id="ARBA00022679"/>
    </source>
</evidence>
<keyword evidence="3" id="KW-0808">Transferase</keyword>
<evidence type="ECO:0000256" key="5">
    <source>
        <dbReference type="ARBA" id="ARBA00023136"/>
    </source>
</evidence>